<organism evidence="2 3">
    <name type="scientific">Paenibacillus eucommiae</name>
    <dbReference type="NCBI Taxonomy" id="1355755"/>
    <lineage>
        <taxon>Bacteria</taxon>
        <taxon>Bacillati</taxon>
        <taxon>Bacillota</taxon>
        <taxon>Bacilli</taxon>
        <taxon>Bacillales</taxon>
        <taxon>Paenibacillaceae</taxon>
        <taxon>Paenibacillus</taxon>
    </lineage>
</organism>
<reference evidence="2 3" key="1">
    <citation type="submission" date="2021-03" db="EMBL/GenBank/DDBJ databases">
        <title>Genomic Encyclopedia of Type Strains, Phase IV (KMG-IV): sequencing the most valuable type-strain genomes for metagenomic binning, comparative biology and taxonomic classification.</title>
        <authorList>
            <person name="Goeker M."/>
        </authorList>
    </citation>
    <scope>NUCLEOTIDE SEQUENCE [LARGE SCALE GENOMIC DNA]</scope>
    <source>
        <strain evidence="2 3">DSM 26048</strain>
    </source>
</reference>
<dbReference type="InterPro" id="IPR051554">
    <property type="entry name" value="Acetyltransferase_Eis"/>
</dbReference>
<dbReference type="Gene3D" id="3.30.1050.10">
    <property type="entry name" value="SCP2 sterol-binding domain"/>
    <property type="match status" value="1"/>
</dbReference>
<evidence type="ECO:0000313" key="2">
    <source>
        <dbReference type="EMBL" id="MBP1992955.1"/>
    </source>
</evidence>
<evidence type="ECO:0000313" key="3">
    <source>
        <dbReference type="Proteomes" id="UP001519287"/>
    </source>
</evidence>
<dbReference type="InterPro" id="IPR000182">
    <property type="entry name" value="GNAT_dom"/>
</dbReference>
<sequence>MEEIRRLKQEELLDSLTLSEFAFQYVLTEEDKARRIARTDPKQIWGYFVDGKMAAKLTILELQIWLNGKRYAMGGISGVATWPEYRRKGMVSQLLELSLRKMKEAGQSVSFLHPFSFSFYRKFGWEMFMDYVQYEIEAGQLPRFAAKEGSRVERVALDAELLHPIYEAYASRFNGMLVRDRDWWNHRVFKTGSHTAAVYRNALGELTGYVYYSISNHIFTVHELVFLDEDARCGLWKFISDHDSMMTTTIVKAPAQDKLSFLLADPRMKQERKPYFMARIVDVEAFISQYSFVAASVITGNPETHDIPGTPETLMTSMTSMSPRALRVSRPFYLQVSDAYAEWNQGLFEIIVDVSGEAKVTRQPELQLKEGAELLSCDIQTLSCLLMGYQKASFLHTIGRIQGNQAEVMRLEALIPDCTTYLTDYF</sequence>
<dbReference type="Pfam" id="PF13530">
    <property type="entry name" value="SCP2_2"/>
    <property type="match status" value="1"/>
</dbReference>
<dbReference type="Gene3D" id="3.40.630.30">
    <property type="match status" value="2"/>
</dbReference>
<dbReference type="InterPro" id="IPR016181">
    <property type="entry name" value="Acyl_CoA_acyltransferase"/>
</dbReference>
<accession>A0ABS4IZI2</accession>
<feature type="domain" description="N-acetyltransferase" evidence="1">
    <location>
        <begin position="2"/>
        <end position="143"/>
    </location>
</feature>
<proteinExistence type="predicted"/>
<comment type="caution">
    <text evidence="2">The sequence shown here is derived from an EMBL/GenBank/DDBJ whole genome shotgun (WGS) entry which is preliminary data.</text>
</comment>
<dbReference type="PANTHER" id="PTHR37817:SF1">
    <property type="entry name" value="N-ACETYLTRANSFERASE EIS"/>
    <property type="match status" value="1"/>
</dbReference>
<gene>
    <name evidence="2" type="ORF">J2Z66_004572</name>
</gene>
<dbReference type="InterPro" id="IPR025559">
    <property type="entry name" value="Eis_dom"/>
</dbReference>
<evidence type="ECO:0000259" key="1">
    <source>
        <dbReference type="PROSITE" id="PS51186"/>
    </source>
</evidence>
<dbReference type="InterPro" id="IPR036527">
    <property type="entry name" value="SCP2_sterol-bd_dom_sf"/>
</dbReference>
<protein>
    <submittedName>
        <fullName evidence="2">Acetyltransferase</fullName>
    </submittedName>
</protein>
<dbReference type="EMBL" id="JAGGLB010000016">
    <property type="protein sequence ID" value="MBP1992955.1"/>
    <property type="molecule type" value="Genomic_DNA"/>
</dbReference>
<name>A0ABS4IZI2_9BACL</name>
<dbReference type="Pfam" id="PF13527">
    <property type="entry name" value="Acetyltransf_9"/>
    <property type="match status" value="1"/>
</dbReference>
<dbReference type="SUPFAM" id="SSF55729">
    <property type="entry name" value="Acyl-CoA N-acyltransferases (Nat)"/>
    <property type="match status" value="1"/>
</dbReference>
<dbReference type="PROSITE" id="PS51186">
    <property type="entry name" value="GNAT"/>
    <property type="match status" value="1"/>
</dbReference>
<dbReference type="CDD" id="cd04301">
    <property type="entry name" value="NAT_SF"/>
    <property type="match status" value="1"/>
</dbReference>
<dbReference type="SUPFAM" id="SSF55718">
    <property type="entry name" value="SCP-like"/>
    <property type="match status" value="1"/>
</dbReference>
<dbReference type="PANTHER" id="PTHR37817">
    <property type="entry name" value="N-ACETYLTRANSFERASE EIS"/>
    <property type="match status" value="1"/>
</dbReference>
<dbReference type="Proteomes" id="UP001519287">
    <property type="component" value="Unassembled WGS sequence"/>
</dbReference>
<dbReference type="Pfam" id="PF17668">
    <property type="entry name" value="Acetyltransf_17"/>
    <property type="match status" value="1"/>
</dbReference>
<dbReference type="RefSeq" id="WP_209974418.1">
    <property type="nucleotide sequence ID" value="NZ_JAGGLB010000016.1"/>
</dbReference>
<dbReference type="InterPro" id="IPR041380">
    <property type="entry name" value="Acetyltransf_17"/>
</dbReference>
<keyword evidence="3" id="KW-1185">Reference proteome</keyword>